<evidence type="ECO:0000313" key="2">
    <source>
        <dbReference type="WBParaSite" id="ECPE_0000812901-mRNA-1"/>
    </source>
</evidence>
<organism evidence="2">
    <name type="scientific">Echinostoma caproni</name>
    <dbReference type="NCBI Taxonomy" id="27848"/>
    <lineage>
        <taxon>Eukaryota</taxon>
        <taxon>Metazoa</taxon>
        <taxon>Spiralia</taxon>
        <taxon>Lophotrochozoa</taxon>
        <taxon>Platyhelminthes</taxon>
        <taxon>Trematoda</taxon>
        <taxon>Digenea</taxon>
        <taxon>Plagiorchiida</taxon>
        <taxon>Echinostomata</taxon>
        <taxon>Echinostomatoidea</taxon>
        <taxon>Echinostomatidae</taxon>
        <taxon>Echinostoma</taxon>
    </lineage>
</organism>
<dbReference type="PANTHER" id="PTHR31434:SF2">
    <property type="entry name" value="S PHASE CYCLIN A-ASSOCIATED PROTEIN IN THE ENDOPLASMIC RETICULUM"/>
    <property type="match status" value="1"/>
</dbReference>
<feature type="compositionally biased region" description="Polar residues" evidence="1">
    <location>
        <begin position="654"/>
        <end position="663"/>
    </location>
</feature>
<feature type="compositionally biased region" description="Polar residues" evidence="1">
    <location>
        <begin position="273"/>
        <end position="288"/>
    </location>
</feature>
<dbReference type="InterPro" id="IPR016024">
    <property type="entry name" value="ARM-type_fold"/>
</dbReference>
<dbReference type="WBParaSite" id="ECPE_0000812901-mRNA-1">
    <property type="protein sequence ID" value="ECPE_0000812901-mRNA-1"/>
    <property type="gene ID" value="ECPE_0000812901"/>
</dbReference>
<feature type="compositionally biased region" description="Polar residues" evidence="1">
    <location>
        <begin position="377"/>
        <end position="389"/>
    </location>
</feature>
<feature type="region of interest" description="Disordered" evidence="1">
    <location>
        <begin position="577"/>
        <end position="632"/>
    </location>
</feature>
<name>A0A183AMC2_9TREM</name>
<sequence>LLDPLSKAEQDRIKMRRKRARKLRQRMNQRLQKLIKDARRFLNLPDSGPWVITRIQAMEKTLNSLLRCLSGTRGMEKFLNSGEMSEAVDTAKSTLVDRQICVSLGLLPILVNLIGIIRNQRPSSTQLIPDRTYQLACDVLQAVCNSCPEACHHMVLTNDVSILVDCLVTRFSTPISSGRSLGTSFSEVTDNTDSSVGPVSSQPCTLAIMNCLTRLLSELASESEPLSRSASADCNSSGAMTINQPKLQDLLGYIVSSGLVDLLATKLSSPRQASSLMRIGSPNTSTKNAGTGTSSMTTAAEQAQRFVLTSIDFLTSLVRLLGRISDPPVTGKARASSTANCNTAPRGKSSIELTDVSMDEPHLNGDGLNSRDLNADNCVSSTTNRCHSASSRDTHLGSSISSSRNGTVDGGLSHGSDPTKLLETIANTEVFGLIPLLYGLLLDPSSRPSQSLLPQGPATESRGTGPSAPNRPSDASLTPVQRKRTVRTPATKAPDSVDNPGSKSDEIKALPFRSQAIGRITLQGLKLLNSLAVVNQPALQSIVSGELTGLLTRHILLSLLTRCAASTTTSTIFGTSLSVPGRSSPPLISTISNSVKNPVDSKSGTNVSSVDSAQPRKHLKPHGAADRRGEEADDISCLLPSGARQVVVRSSATAPANQLSTGRGNKVSKFGLPSWASDNPDTQTDTPNPKGEVPPPTRASGSILRPTLIDSVLHEAVLCCGHLCALHPDNQSSLQRGPSPTLLQRLVALPFDYFSQRPLTDVLYPTLIACCYLHASNLAVLEAELSPTLLANYIEERLLERTMNSLTDSDGKQLTTDELLDTRFRFEYRFPVSEWNAAKAYFAQ</sequence>
<feature type="region of interest" description="Disordered" evidence="1">
    <location>
        <begin position="654"/>
        <end position="701"/>
    </location>
</feature>
<feature type="compositionally biased region" description="Polar residues" evidence="1">
    <location>
        <begin position="676"/>
        <end position="687"/>
    </location>
</feature>
<feature type="region of interest" description="Disordered" evidence="1">
    <location>
        <begin position="273"/>
        <end position="294"/>
    </location>
</feature>
<proteinExistence type="predicted"/>
<dbReference type="SUPFAM" id="SSF48371">
    <property type="entry name" value="ARM repeat"/>
    <property type="match status" value="1"/>
</dbReference>
<dbReference type="AlphaFoldDB" id="A0A183AMC2"/>
<dbReference type="PANTHER" id="PTHR31434">
    <property type="entry name" value="S PHASE CYCLIN A-ASSOCIATED PROTEIN IN THE ENDOPLASMIC RETICULUM"/>
    <property type="match status" value="1"/>
</dbReference>
<protein>
    <submittedName>
        <fullName evidence="2">BHLH domain-containing protein</fullName>
    </submittedName>
</protein>
<feature type="compositionally biased region" description="Polar residues" evidence="1">
    <location>
        <begin position="586"/>
        <end position="612"/>
    </location>
</feature>
<feature type="compositionally biased region" description="Polar residues" evidence="1">
    <location>
        <begin position="396"/>
        <end position="406"/>
    </location>
</feature>
<reference evidence="2" key="1">
    <citation type="submission" date="2016-06" db="UniProtKB">
        <authorList>
            <consortium name="WormBaseParasite"/>
        </authorList>
    </citation>
    <scope>IDENTIFICATION</scope>
</reference>
<accession>A0A183AMC2</accession>
<feature type="compositionally biased region" description="Low complexity" evidence="1">
    <location>
        <begin position="448"/>
        <end position="457"/>
    </location>
</feature>
<evidence type="ECO:0000256" key="1">
    <source>
        <dbReference type="SAM" id="MobiDB-lite"/>
    </source>
</evidence>
<feature type="region of interest" description="Disordered" evidence="1">
    <location>
        <begin position="325"/>
        <end position="415"/>
    </location>
</feature>
<feature type="region of interest" description="Disordered" evidence="1">
    <location>
        <begin position="448"/>
        <end position="506"/>
    </location>
</feature>